<evidence type="ECO:0000256" key="6">
    <source>
        <dbReference type="RuleBase" id="RU000320"/>
    </source>
</evidence>
<evidence type="ECO:0000256" key="2">
    <source>
        <dbReference type="ARBA" id="ARBA00022692"/>
    </source>
</evidence>
<protein>
    <recommendedName>
        <fullName evidence="5">NADH-quinone oxidoreductase subunit N</fullName>
        <ecNumber evidence="5">7.1.1.-</ecNumber>
    </recommendedName>
    <alternativeName>
        <fullName evidence="5">NADH dehydrogenase I subunit N</fullName>
    </alternativeName>
    <alternativeName>
        <fullName evidence="5">NDH-1 subunit N</fullName>
    </alternativeName>
</protein>
<dbReference type="NCBIfam" id="TIGR01770">
    <property type="entry name" value="NDH_I_N"/>
    <property type="match status" value="1"/>
</dbReference>
<evidence type="ECO:0000256" key="5">
    <source>
        <dbReference type="HAMAP-Rule" id="MF_00445"/>
    </source>
</evidence>
<dbReference type="InterPro" id="IPR010096">
    <property type="entry name" value="NADH-Q_OxRdtase_suN/2"/>
</dbReference>
<dbReference type="GO" id="GO:0012505">
    <property type="term" value="C:endomembrane system"/>
    <property type="evidence" value="ECO:0007669"/>
    <property type="project" value="UniProtKB-SubCell"/>
</dbReference>
<accession>A0A7V5H3L1</accession>
<evidence type="ECO:0000256" key="3">
    <source>
        <dbReference type="ARBA" id="ARBA00022989"/>
    </source>
</evidence>
<evidence type="ECO:0000259" key="7">
    <source>
        <dbReference type="Pfam" id="PF00361"/>
    </source>
</evidence>
<feature type="transmembrane region" description="Helical" evidence="5">
    <location>
        <begin position="370"/>
        <end position="393"/>
    </location>
</feature>
<keyword evidence="5" id="KW-1278">Translocase</keyword>
<feature type="transmembrane region" description="Helical" evidence="5">
    <location>
        <begin position="327"/>
        <end position="349"/>
    </location>
</feature>
<keyword evidence="5" id="KW-0813">Transport</keyword>
<keyword evidence="2 5" id="KW-0812">Transmembrane</keyword>
<dbReference type="GO" id="GO:0048038">
    <property type="term" value="F:quinone binding"/>
    <property type="evidence" value="ECO:0007669"/>
    <property type="project" value="UniProtKB-KW"/>
</dbReference>
<evidence type="ECO:0000256" key="4">
    <source>
        <dbReference type="ARBA" id="ARBA00023136"/>
    </source>
</evidence>
<evidence type="ECO:0000256" key="1">
    <source>
        <dbReference type="ARBA" id="ARBA00004127"/>
    </source>
</evidence>
<keyword evidence="5" id="KW-0520">NAD</keyword>
<organism evidence="8">
    <name type="scientific">Caldithrix abyssi</name>
    <dbReference type="NCBI Taxonomy" id="187145"/>
    <lineage>
        <taxon>Bacteria</taxon>
        <taxon>Pseudomonadati</taxon>
        <taxon>Calditrichota</taxon>
        <taxon>Calditrichia</taxon>
        <taxon>Calditrichales</taxon>
        <taxon>Calditrichaceae</taxon>
        <taxon>Caldithrix</taxon>
    </lineage>
</organism>
<comment type="subcellular location">
    <subcellularLocation>
        <location evidence="5">Cell membrane</location>
        <topology evidence="5">Multi-pass membrane protein</topology>
    </subcellularLocation>
    <subcellularLocation>
        <location evidence="1">Endomembrane system</location>
        <topology evidence="1">Multi-pass membrane protein</topology>
    </subcellularLocation>
    <subcellularLocation>
        <location evidence="6">Membrane</location>
        <topology evidence="6">Multi-pass membrane protein</topology>
    </subcellularLocation>
</comment>
<feature type="transmembrane region" description="Helical" evidence="5">
    <location>
        <begin position="237"/>
        <end position="257"/>
    </location>
</feature>
<dbReference type="HAMAP" id="MF_00445">
    <property type="entry name" value="NDH1_NuoN_1"/>
    <property type="match status" value="1"/>
</dbReference>
<comment type="function">
    <text evidence="5">NDH-1 shuttles electrons from NADH, via FMN and iron-sulfur (Fe-S) centers, to quinones in the respiratory chain. The immediate electron acceptor for the enzyme in this species is believed to be ubiquinone. Couples the redox reaction to proton translocation (for every two electrons transferred, four hydrogen ions are translocated across the cytoplasmic membrane), and thus conserves the redox energy in a proton gradient.</text>
</comment>
<feature type="transmembrane region" description="Helical" evidence="5">
    <location>
        <begin position="200"/>
        <end position="225"/>
    </location>
</feature>
<feature type="transmembrane region" description="Helical" evidence="5">
    <location>
        <begin position="158"/>
        <end position="180"/>
    </location>
</feature>
<dbReference type="GO" id="GO:0008137">
    <property type="term" value="F:NADH dehydrogenase (ubiquinone) activity"/>
    <property type="evidence" value="ECO:0007669"/>
    <property type="project" value="InterPro"/>
</dbReference>
<comment type="similarity">
    <text evidence="5">Belongs to the complex I subunit 2 family.</text>
</comment>
<feature type="transmembrane region" description="Helical" evidence="5">
    <location>
        <begin position="296"/>
        <end position="315"/>
    </location>
</feature>
<dbReference type="Pfam" id="PF00361">
    <property type="entry name" value="Proton_antipo_M"/>
    <property type="match status" value="1"/>
</dbReference>
<keyword evidence="5" id="KW-1003">Cell membrane</keyword>
<dbReference type="InterPro" id="IPR001750">
    <property type="entry name" value="ND/Mrp_TM"/>
</dbReference>
<dbReference type="PANTHER" id="PTHR22773">
    <property type="entry name" value="NADH DEHYDROGENASE"/>
    <property type="match status" value="1"/>
</dbReference>
<reference evidence="8" key="1">
    <citation type="journal article" date="2020" name="mSystems">
        <title>Genome- and Community-Level Interaction Insights into Carbon Utilization and Element Cycling Functions of Hydrothermarchaeota in Hydrothermal Sediment.</title>
        <authorList>
            <person name="Zhou Z."/>
            <person name="Liu Y."/>
            <person name="Xu W."/>
            <person name="Pan J."/>
            <person name="Luo Z.H."/>
            <person name="Li M."/>
        </authorList>
    </citation>
    <scope>NUCLEOTIDE SEQUENCE [LARGE SCALE GENOMIC DNA]</scope>
    <source>
        <strain evidence="8">HyVt-76</strain>
    </source>
</reference>
<feature type="transmembrane region" description="Helical" evidence="5">
    <location>
        <begin position="6"/>
        <end position="26"/>
    </location>
</feature>
<keyword evidence="4 5" id="KW-0472">Membrane</keyword>
<dbReference type="GO" id="GO:0042773">
    <property type="term" value="P:ATP synthesis coupled electron transport"/>
    <property type="evidence" value="ECO:0007669"/>
    <property type="project" value="InterPro"/>
</dbReference>
<name>A0A7V5H3L1_CALAY</name>
<feature type="transmembrane region" description="Helical" evidence="5">
    <location>
        <begin position="127"/>
        <end position="146"/>
    </location>
</feature>
<sequence length="482" mass="52981">MTGHDFLKLMPIIILAATPLIIMLAIAIKRNHLITVVLSVVGLFAALFAIPGAKYSNGDQVSNLFIIDQYALFYFALMFLATIVIIVPSFQYLELRFKGNREEYYLLLLTATFGSVGLAASNHFISFFLSLEILSVSLYALVAYLRHQNDGIEAGLKYLILAAVSSAFLLFGMSLVYSQVGSMQFKDVINFLSQNGNYNFISIAGVALMVVGFGFKLAVVPFHMWSPDVYQGAPAPVSAFIASVSKGGILALLFRFFAEFNIVQSRPLFTIFALIAVFSMFVGNFLALLQSNVKRLLAYSSIAHFGYILVAFIAGNAQQQFKGVEAATFYIVSYFITIIGAFMIIGLISNEEREGMEMSDYRGLYWRHPWLSVALSAMMFSLAGIPLTSGFIAKYYILASGISTKLWTLIIILIINSALGVYYYLRVTVEMFSNVDAEQKATLISPNVGILSGILLAVLTIALVWLGVYPTGLIGSIQAAMF</sequence>
<feature type="transmembrane region" description="Helical" evidence="5">
    <location>
        <begin position="71"/>
        <end position="92"/>
    </location>
</feature>
<dbReference type="EMBL" id="DRTD01000415">
    <property type="protein sequence ID" value="HHE55244.1"/>
    <property type="molecule type" value="Genomic_DNA"/>
</dbReference>
<feature type="transmembrane region" description="Helical" evidence="5">
    <location>
        <begin position="104"/>
        <end position="121"/>
    </location>
</feature>
<gene>
    <name evidence="5" type="primary">nuoN</name>
    <name evidence="8" type="ORF">ENL21_05635</name>
</gene>
<comment type="catalytic activity">
    <reaction evidence="5">
        <text>a quinone + NADH + 5 H(+)(in) = a quinol + NAD(+) + 4 H(+)(out)</text>
        <dbReference type="Rhea" id="RHEA:57888"/>
        <dbReference type="ChEBI" id="CHEBI:15378"/>
        <dbReference type="ChEBI" id="CHEBI:24646"/>
        <dbReference type="ChEBI" id="CHEBI:57540"/>
        <dbReference type="ChEBI" id="CHEBI:57945"/>
        <dbReference type="ChEBI" id="CHEBI:132124"/>
    </reaction>
</comment>
<feature type="domain" description="NADH:quinone oxidoreductase/Mrp antiporter transmembrane" evidence="7">
    <location>
        <begin position="121"/>
        <end position="419"/>
    </location>
</feature>
<dbReference type="GO" id="GO:0050136">
    <property type="term" value="F:NADH dehydrogenase (quinone) (non-electrogenic) activity"/>
    <property type="evidence" value="ECO:0007669"/>
    <property type="project" value="UniProtKB-UniRule"/>
</dbReference>
<keyword evidence="3 5" id="KW-1133">Transmembrane helix</keyword>
<comment type="caution">
    <text evidence="8">The sequence shown here is derived from an EMBL/GenBank/DDBJ whole genome shotgun (WGS) entry which is preliminary data.</text>
</comment>
<feature type="transmembrane region" description="Helical" evidence="5">
    <location>
        <begin position="33"/>
        <end position="51"/>
    </location>
</feature>
<feature type="transmembrane region" description="Helical" evidence="5">
    <location>
        <begin position="446"/>
        <end position="468"/>
    </location>
</feature>
<keyword evidence="5" id="KW-0874">Quinone</keyword>
<comment type="subunit">
    <text evidence="5">NDH-1 is composed of 14 different subunits. Subunits NuoA, H, J, K, L, M, N constitute the membrane sector of the complex.</text>
</comment>
<feature type="transmembrane region" description="Helical" evidence="5">
    <location>
        <begin position="405"/>
        <end position="425"/>
    </location>
</feature>
<keyword evidence="5" id="KW-0830">Ubiquinone</keyword>
<dbReference type="EC" id="7.1.1.-" evidence="5"/>
<feature type="transmembrane region" description="Helical" evidence="5">
    <location>
        <begin position="269"/>
        <end position="289"/>
    </location>
</feature>
<proteinExistence type="inferred from homology"/>
<evidence type="ECO:0000313" key="8">
    <source>
        <dbReference type="EMBL" id="HHE55244.1"/>
    </source>
</evidence>
<dbReference type="AlphaFoldDB" id="A0A7V5H3L1"/>
<dbReference type="GO" id="GO:0005886">
    <property type="term" value="C:plasma membrane"/>
    <property type="evidence" value="ECO:0007669"/>
    <property type="project" value="UniProtKB-SubCell"/>
</dbReference>
<dbReference type="Proteomes" id="UP000886111">
    <property type="component" value="Unassembled WGS sequence"/>
</dbReference>